<dbReference type="EMBL" id="LT670818">
    <property type="protein sequence ID" value="SHG13158.1"/>
    <property type="molecule type" value="Genomic_DNA"/>
</dbReference>
<name>A0A1M5HBA6_9BRAD</name>
<dbReference type="RefSeq" id="WP_079564679.1">
    <property type="nucleotide sequence ID" value="NZ_LT670818.1"/>
</dbReference>
<evidence type="ECO:0000256" key="2">
    <source>
        <dbReference type="ARBA" id="ARBA00023239"/>
    </source>
</evidence>
<keyword evidence="3" id="KW-0670">Pyruvate</keyword>
<dbReference type="OrthoDB" id="9798007at2"/>
<dbReference type="Gene3D" id="3.40.50.970">
    <property type="match status" value="1"/>
</dbReference>
<dbReference type="InterPro" id="IPR051818">
    <property type="entry name" value="TPP_dependent_decarboxylase"/>
</dbReference>
<evidence type="ECO:0000313" key="4">
    <source>
        <dbReference type="Proteomes" id="UP000190675"/>
    </source>
</evidence>
<dbReference type="InterPro" id="IPR029061">
    <property type="entry name" value="THDP-binding"/>
</dbReference>
<reference evidence="3 4" key="1">
    <citation type="submission" date="2016-11" db="EMBL/GenBank/DDBJ databases">
        <authorList>
            <person name="Jaros S."/>
            <person name="Januszkiewicz K."/>
            <person name="Wedrychowicz H."/>
        </authorList>
    </citation>
    <scope>NUCLEOTIDE SEQUENCE [LARGE SCALE GENOMIC DNA]</scope>
    <source>
        <strain evidence="3 4">GAS242</strain>
    </source>
</reference>
<protein>
    <submittedName>
        <fullName evidence="3">Sulfopyruvate decarboxylase, alpha subunit</fullName>
    </submittedName>
</protein>
<keyword evidence="1" id="KW-0210">Decarboxylase</keyword>
<proteinExistence type="predicted"/>
<evidence type="ECO:0000256" key="1">
    <source>
        <dbReference type="ARBA" id="ARBA00022793"/>
    </source>
</evidence>
<dbReference type="Proteomes" id="UP000190675">
    <property type="component" value="Chromosome I"/>
</dbReference>
<dbReference type="GO" id="GO:0016831">
    <property type="term" value="F:carboxy-lyase activity"/>
    <property type="evidence" value="ECO:0007669"/>
    <property type="project" value="UniProtKB-KW"/>
</dbReference>
<dbReference type="PANTHER" id="PTHR42818:SF1">
    <property type="entry name" value="SULFOPYRUVATE DECARBOXYLASE"/>
    <property type="match status" value="1"/>
</dbReference>
<accession>A0A1M5HBA6</accession>
<evidence type="ECO:0000313" key="3">
    <source>
        <dbReference type="EMBL" id="SHG13158.1"/>
    </source>
</evidence>
<dbReference type="AlphaFoldDB" id="A0A1M5HBA6"/>
<organism evidence="3 4">
    <name type="scientific">Bradyrhizobium erythrophlei</name>
    <dbReference type="NCBI Taxonomy" id="1437360"/>
    <lineage>
        <taxon>Bacteria</taxon>
        <taxon>Pseudomonadati</taxon>
        <taxon>Pseudomonadota</taxon>
        <taxon>Alphaproteobacteria</taxon>
        <taxon>Hyphomicrobiales</taxon>
        <taxon>Nitrobacteraceae</taxon>
        <taxon>Bradyrhizobium</taxon>
    </lineage>
</organism>
<dbReference type="SUPFAM" id="SSF52518">
    <property type="entry name" value="Thiamin diphosphate-binding fold (THDP-binding)"/>
    <property type="match status" value="1"/>
</dbReference>
<gene>
    <name evidence="3" type="ORF">SAMN05444169_0703</name>
</gene>
<dbReference type="PANTHER" id="PTHR42818">
    <property type="entry name" value="SULFOPYRUVATE DECARBOXYLASE SUBUNIT ALPHA"/>
    <property type="match status" value="1"/>
</dbReference>
<sequence>MDDVAVRDDVKAGQDWPFQIYTTLKASGVSQISYVPDAGHSELIKLSHGDSAIQTTVLTTEEEGVALSAGAWLGGDRAVLLMQSSGVGNCVNMFSLAASCRLPFLTLVTMRGEWAEFNPWQIPMGKATPQALEIMGVTVLRLDRPEDAEEVISAAASLAFESDQQVAVLISQRMLGRKKWTETL</sequence>
<keyword evidence="2" id="KW-0456">Lyase</keyword>